<dbReference type="Proteomes" id="UP000515561">
    <property type="component" value="Chromosome"/>
</dbReference>
<evidence type="ECO:0000256" key="2">
    <source>
        <dbReference type="ARBA" id="ARBA00023015"/>
    </source>
</evidence>
<dbReference type="PANTHER" id="PTHR30146:SF148">
    <property type="entry name" value="HTH-TYPE TRANSCRIPTIONAL REPRESSOR PURR-RELATED"/>
    <property type="match status" value="1"/>
</dbReference>
<gene>
    <name evidence="5" type="ORF">acsn021_03400</name>
</gene>
<keyword evidence="2" id="KW-0805">Transcription regulation</keyword>
<proteinExistence type="predicted"/>
<evidence type="ECO:0000313" key="6">
    <source>
        <dbReference type="Proteomes" id="UP000515561"/>
    </source>
</evidence>
<name>A0A6S6R0K5_9FIRM</name>
<dbReference type="AlphaFoldDB" id="A0A6S6R0K5"/>
<dbReference type="InterPro" id="IPR028082">
    <property type="entry name" value="Peripla_BP_I"/>
</dbReference>
<protein>
    <submittedName>
        <fullName evidence="5">LacI family transcriptional regulator</fullName>
    </submittedName>
</protein>
<dbReference type="SUPFAM" id="SSF47413">
    <property type="entry name" value="lambda repressor-like DNA-binding domains"/>
    <property type="match status" value="1"/>
</dbReference>
<dbReference type="CDD" id="cd01392">
    <property type="entry name" value="HTH_LacI"/>
    <property type="match status" value="1"/>
</dbReference>
<keyword evidence="6" id="KW-1185">Reference proteome</keyword>
<reference evidence="5 6" key="1">
    <citation type="journal article" date="2016" name="Int. J. Syst. Evol. Microbiol.">
        <title>Descriptions of Anaerotaenia torta gen. nov., sp. nov. and Anaerocolumna cellulosilytica gen. nov., sp. nov. isolated from a methanogenic reactor of cattle waste.</title>
        <authorList>
            <person name="Uek A."/>
            <person name="Ohtaki Y."/>
            <person name="Kaku N."/>
            <person name="Ueki K."/>
        </authorList>
    </citation>
    <scope>NUCLEOTIDE SEQUENCE [LARGE SCALE GENOMIC DNA]</scope>
    <source>
        <strain evidence="5 6">SN021</strain>
    </source>
</reference>
<dbReference type="Gene3D" id="1.10.260.40">
    <property type="entry name" value="lambda repressor-like DNA-binding domains"/>
    <property type="match status" value="1"/>
</dbReference>
<evidence type="ECO:0000256" key="1">
    <source>
        <dbReference type="ARBA" id="ARBA00022491"/>
    </source>
</evidence>
<dbReference type="GO" id="GO:0000976">
    <property type="term" value="F:transcription cis-regulatory region binding"/>
    <property type="evidence" value="ECO:0007669"/>
    <property type="project" value="TreeGrafter"/>
</dbReference>
<dbReference type="InterPro" id="IPR046335">
    <property type="entry name" value="LacI/GalR-like_sensor"/>
</dbReference>
<evidence type="ECO:0000256" key="4">
    <source>
        <dbReference type="ARBA" id="ARBA00023163"/>
    </source>
</evidence>
<dbReference type="SMART" id="SM00354">
    <property type="entry name" value="HTH_LACI"/>
    <property type="match status" value="1"/>
</dbReference>
<dbReference type="EMBL" id="AP023367">
    <property type="protein sequence ID" value="BCJ92771.1"/>
    <property type="molecule type" value="Genomic_DNA"/>
</dbReference>
<evidence type="ECO:0000313" key="5">
    <source>
        <dbReference type="EMBL" id="BCJ92771.1"/>
    </source>
</evidence>
<dbReference type="PANTHER" id="PTHR30146">
    <property type="entry name" value="LACI-RELATED TRANSCRIPTIONAL REPRESSOR"/>
    <property type="match status" value="1"/>
</dbReference>
<evidence type="ECO:0000256" key="3">
    <source>
        <dbReference type="ARBA" id="ARBA00023125"/>
    </source>
</evidence>
<dbReference type="Pfam" id="PF00356">
    <property type="entry name" value="LacI"/>
    <property type="match status" value="1"/>
</dbReference>
<dbReference type="KEGG" id="acel:acsn021_03400"/>
<sequence length="345" mass="39920">MKKITIQDVAKELNLSRNTVAKALNNSDTVAYETRYVVIKKAYEMGYSKLSPIVLNEYKIKDRLEKTKTVVVFVRRELSTFWNRIIMGISDELNKNNCRLQLNFISEEDEINHIPPLDIQSEMSGIIILNVFNKSFLELIIRKDVPVVFLDGPSNVHEISALGDVVIFEGFNSTRMITEHLIEQGNQKIGFIGDISCCRTIRDRYDGYMAALASHGIEPEERFVITNHVEYRYYKQEEIIRELEKLDEMPDAFVCSSDDIAKDVMLWLKRRGIKVPQEVAVTGFDDKEEVELLSPPLTTVHIGNQRMGRRMVQQLMWRLENMDLPKETITINTEIVIRESSIKKE</sequence>
<organism evidence="5 6">
    <name type="scientific">Anaerocolumna cellulosilytica</name>
    <dbReference type="NCBI Taxonomy" id="433286"/>
    <lineage>
        <taxon>Bacteria</taxon>
        <taxon>Bacillati</taxon>
        <taxon>Bacillota</taxon>
        <taxon>Clostridia</taxon>
        <taxon>Lachnospirales</taxon>
        <taxon>Lachnospiraceae</taxon>
        <taxon>Anaerocolumna</taxon>
    </lineage>
</organism>
<dbReference type="InterPro" id="IPR000843">
    <property type="entry name" value="HTH_LacI"/>
</dbReference>
<keyword evidence="3" id="KW-0238">DNA-binding</keyword>
<keyword evidence="1" id="KW-0678">Repressor</keyword>
<keyword evidence="4" id="KW-0804">Transcription</keyword>
<accession>A0A6S6R0K5</accession>
<dbReference type="GO" id="GO:0003700">
    <property type="term" value="F:DNA-binding transcription factor activity"/>
    <property type="evidence" value="ECO:0007669"/>
    <property type="project" value="TreeGrafter"/>
</dbReference>
<dbReference type="InterPro" id="IPR010982">
    <property type="entry name" value="Lambda_DNA-bd_dom_sf"/>
</dbReference>
<dbReference type="Gene3D" id="3.40.50.2300">
    <property type="match status" value="2"/>
</dbReference>
<dbReference type="Pfam" id="PF13377">
    <property type="entry name" value="Peripla_BP_3"/>
    <property type="match status" value="1"/>
</dbReference>
<dbReference type="SUPFAM" id="SSF53822">
    <property type="entry name" value="Periplasmic binding protein-like I"/>
    <property type="match status" value="1"/>
</dbReference>
<dbReference type="RefSeq" id="WP_184094544.1">
    <property type="nucleotide sequence ID" value="NZ_AP023367.1"/>
</dbReference>